<keyword evidence="8" id="KW-1185">Reference proteome</keyword>
<dbReference type="PROSITE" id="PS01230">
    <property type="entry name" value="TRMA_1"/>
    <property type="match status" value="1"/>
</dbReference>
<dbReference type="GO" id="GO:0008168">
    <property type="term" value="F:methyltransferase activity"/>
    <property type="evidence" value="ECO:0007669"/>
    <property type="project" value="UniProtKB-KW"/>
</dbReference>
<dbReference type="NCBIfam" id="TIGR00479">
    <property type="entry name" value="rumA"/>
    <property type="match status" value="1"/>
</dbReference>
<dbReference type="PROSITE" id="PS50926">
    <property type="entry name" value="TRAM"/>
    <property type="match status" value="1"/>
</dbReference>
<dbReference type="Pfam" id="PF01938">
    <property type="entry name" value="TRAM"/>
    <property type="match status" value="1"/>
</dbReference>
<comment type="caution">
    <text evidence="7">The sequence shown here is derived from an EMBL/GenBank/DDBJ whole genome shotgun (WGS) entry which is preliminary data.</text>
</comment>
<feature type="binding site" evidence="4">
    <location>
        <position position="361"/>
    </location>
    <ligand>
        <name>S-adenosyl-L-methionine</name>
        <dbReference type="ChEBI" id="CHEBI:59789"/>
    </ligand>
</feature>
<dbReference type="InterPro" id="IPR010280">
    <property type="entry name" value="U5_MeTrfase_fam"/>
</dbReference>
<evidence type="ECO:0000256" key="1">
    <source>
        <dbReference type="ARBA" id="ARBA00022603"/>
    </source>
</evidence>
<evidence type="ECO:0000256" key="4">
    <source>
        <dbReference type="PROSITE-ProRule" id="PRU01024"/>
    </source>
</evidence>
<evidence type="ECO:0000256" key="3">
    <source>
        <dbReference type="ARBA" id="ARBA00022691"/>
    </source>
</evidence>
<dbReference type="Pfam" id="PF05958">
    <property type="entry name" value="tRNA_U5-meth_tr"/>
    <property type="match status" value="1"/>
</dbReference>
<name>A0ABV9K5R2_9PORP</name>
<dbReference type="Gene3D" id="2.40.50.140">
    <property type="entry name" value="Nucleic acid-binding proteins"/>
    <property type="match status" value="1"/>
</dbReference>
<dbReference type="PROSITE" id="PS51687">
    <property type="entry name" value="SAM_MT_RNA_M5U"/>
    <property type="match status" value="1"/>
</dbReference>
<evidence type="ECO:0000259" key="6">
    <source>
        <dbReference type="PROSITE" id="PS50926"/>
    </source>
</evidence>
<dbReference type="EMBL" id="JBHSGO010000033">
    <property type="protein sequence ID" value="MFC4665323.1"/>
    <property type="molecule type" value="Genomic_DNA"/>
</dbReference>
<dbReference type="CDD" id="cd02440">
    <property type="entry name" value="AdoMet_MTases"/>
    <property type="match status" value="1"/>
</dbReference>
<protein>
    <submittedName>
        <fullName evidence="7">23S rRNA (Uracil(1939)-C(5))-methyltransferase RlmD</fullName>
        <ecNumber evidence="7">2.1.1.190</ecNumber>
    </submittedName>
</protein>
<accession>A0ABV9K5R2</accession>
<feature type="domain" description="TRAM" evidence="6">
    <location>
        <begin position="4"/>
        <end position="63"/>
    </location>
</feature>
<gene>
    <name evidence="7" type="primary">rlmD</name>
    <name evidence="7" type="ORF">ACFO3G_01625</name>
</gene>
<dbReference type="Proteomes" id="UP001596020">
    <property type="component" value="Unassembled WGS sequence"/>
</dbReference>
<evidence type="ECO:0000313" key="7">
    <source>
        <dbReference type="EMBL" id="MFC4665323.1"/>
    </source>
</evidence>
<organism evidence="7 8">
    <name type="scientific">Falsiporphyromonas endometrii</name>
    <dbReference type="NCBI Taxonomy" id="1387297"/>
    <lineage>
        <taxon>Bacteria</taxon>
        <taxon>Pseudomonadati</taxon>
        <taxon>Bacteroidota</taxon>
        <taxon>Bacteroidia</taxon>
        <taxon>Bacteroidales</taxon>
        <taxon>Porphyromonadaceae</taxon>
        <taxon>Falsiporphyromonas</taxon>
    </lineage>
</organism>
<evidence type="ECO:0000313" key="8">
    <source>
        <dbReference type="Proteomes" id="UP001596020"/>
    </source>
</evidence>
<evidence type="ECO:0000256" key="2">
    <source>
        <dbReference type="ARBA" id="ARBA00022679"/>
    </source>
</evidence>
<dbReference type="PROSITE" id="PS01231">
    <property type="entry name" value="TRMA_2"/>
    <property type="match status" value="1"/>
</dbReference>
<evidence type="ECO:0000256" key="5">
    <source>
        <dbReference type="PROSITE-ProRule" id="PRU10015"/>
    </source>
</evidence>
<feature type="active site" evidence="5">
    <location>
        <position position="437"/>
    </location>
</feature>
<dbReference type="PANTHER" id="PTHR11061:SF30">
    <property type="entry name" value="TRNA (URACIL(54)-C(5))-METHYLTRANSFERASE"/>
    <property type="match status" value="1"/>
</dbReference>
<comment type="similarity">
    <text evidence="4">Belongs to the class I-like SAM-binding methyltransferase superfamily. RNA M5U methyltransferase family.</text>
</comment>
<feature type="binding site" evidence="4">
    <location>
        <position position="340"/>
    </location>
    <ligand>
        <name>S-adenosyl-L-methionine</name>
        <dbReference type="ChEBI" id="CHEBI:59789"/>
    </ligand>
</feature>
<feature type="binding site" evidence="4">
    <location>
        <position position="410"/>
    </location>
    <ligand>
        <name>S-adenosyl-L-methionine</name>
        <dbReference type="ChEBI" id="CHEBI:59789"/>
    </ligand>
</feature>
<dbReference type="InterPro" id="IPR030390">
    <property type="entry name" value="MeTrfase_TrmA_AS"/>
</dbReference>
<dbReference type="EC" id="2.1.1.190" evidence="7"/>
<keyword evidence="2 4" id="KW-0808">Transferase</keyword>
<dbReference type="Gene3D" id="3.40.50.150">
    <property type="entry name" value="Vaccinia Virus protein VP39"/>
    <property type="match status" value="1"/>
</dbReference>
<dbReference type="InterPro" id="IPR002792">
    <property type="entry name" value="TRAM_dom"/>
</dbReference>
<dbReference type="SUPFAM" id="SSF53335">
    <property type="entry name" value="S-adenosyl-L-methionine-dependent methyltransferases"/>
    <property type="match status" value="1"/>
</dbReference>
<feature type="active site" description="Nucleophile" evidence="4">
    <location>
        <position position="437"/>
    </location>
</feature>
<dbReference type="RefSeq" id="WP_380077347.1">
    <property type="nucleotide sequence ID" value="NZ_JBHSGO010000033.1"/>
</dbReference>
<dbReference type="InterPro" id="IPR012340">
    <property type="entry name" value="NA-bd_OB-fold"/>
</dbReference>
<sequence>MARKRKPLPLLKDVEITNIAGEGKAIGRVDDLVVFVPYAAPGDICDIQVVKKKHSYIEGRIDKITTLSPERTEPVCRHFGHCGGCAWQHIPYAKQLEAKQQQVIDAHSRLGKVFPKEYLPIVGADECYHYRNKLEFTFSNKRWLLPGEMPQQLNEDGEKVNIPFKEPGLGFHVPKLFDKVIDLQECHLGRPIVEKIRQFVRDWCIERIEDYPFFDLRAQEGFMRNLMIRTTSTGEIMVLVMFFLDDKEKRDTLLNAINIAFPEITSLLYVINPKCNDTLQDLDIEVYSGRNYIVEEMEGLKFGIGAKSFYQTNSHQAYKLYSVVRDFAQLEQEDLVYDLYTGTGTIASFVSRGCKKVVGIEYVEDAVKDARINCEINNIGNCTFFAGDMKDVLNDEFIQTNGKPDVIITDPPRAGMHKDVIDTILKIAPKRIVYVSCNPSTQARDLALLMEDRRYRLLKSQAVDMFPQTHHIENVVLLEIKDEF</sequence>
<dbReference type="GO" id="GO:0032259">
    <property type="term" value="P:methylation"/>
    <property type="evidence" value="ECO:0007669"/>
    <property type="project" value="UniProtKB-KW"/>
</dbReference>
<dbReference type="InterPro" id="IPR029063">
    <property type="entry name" value="SAM-dependent_MTases_sf"/>
</dbReference>
<dbReference type="PANTHER" id="PTHR11061">
    <property type="entry name" value="RNA M5U METHYLTRANSFERASE"/>
    <property type="match status" value="1"/>
</dbReference>
<reference evidence="8" key="1">
    <citation type="journal article" date="2019" name="Int. J. Syst. Evol. Microbiol.">
        <title>The Global Catalogue of Microorganisms (GCM) 10K type strain sequencing project: providing services to taxonomists for standard genome sequencing and annotation.</title>
        <authorList>
            <consortium name="The Broad Institute Genomics Platform"/>
            <consortium name="The Broad Institute Genome Sequencing Center for Infectious Disease"/>
            <person name="Wu L."/>
            <person name="Ma J."/>
        </authorList>
    </citation>
    <scope>NUCLEOTIDE SEQUENCE [LARGE SCALE GENOMIC DNA]</scope>
    <source>
        <strain evidence="8">CGMCC 4.7357</strain>
    </source>
</reference>
<proteinExistence type="inferred from homology"/>
<feature type="binding site" evidence="4">
    <location>
        <position position="311"/>
    </location>
    <ligand>
        <name>S-adenosyl-L-methionine</name>
        <dbReference type="ChEBI" id="CHEBI:59789"/>
    </ligand>
</feature>
<keyword evidence="3 4" id="KW-0949">S-adenosyl-L-methionine</keyword>
<keyword evidence="1 4" id="KW-0489">Methyltransferase</keyword>
<dbReference type="Gene3D" id="2.40.50.1070">
    <property type="match status" value="1"/>
</dbReference>
<dbReference type="SUPFAM" id="SSF50249">
    <property type="entry name" value="Nucleic acid-binding proteins"/>
    <property type="match status" value="1"/>
</dbReference>
<dbReference type="InterPro" id="IPR030391">
    <property type="entry name" value="MeTrfase_TrmA_CS"/>
</dbReference>